<protein>
    <recommendedName>
        <fullName evidence="2">UDP-glucose/GDP-mannose dehydrogenase N-terminal domain-containing protein</fullName>
    </recommendedName>
</protein>
<dbReference type="GO" id="GO:0016628">
    <property type="term" value="F:oxidoreductase activity, acting on the CH-CH group of donors, NAD or NADP as acceptor"/>
    <property type="evidence" value="ECO:0007669"/>
    <property type="project" value="InterPro"/>
</dbReference>
<evidence type="ECO:0000256" key="1">
    <source>
        <dbReference type="ARBA" id="ARBA00006601"/>
    </source>
</evidence>
<dbReference type="PANTHER" id="PTHR43491:SF2">
    <property type="entry name" value="UDP-N-ACETYL-D-MANNOSAMINE DEHYDROGENASE"/>
    <property type="match status" value="1"/>
</dbReference>
<feature type="domain" description="UDP-glucose/GDP-mannose dehydrogenase N-terminal" evidence="2">
    <location>
        <begin position="4"/>
        <end position="150"/>
    </location>
</feature>
<feature type="non-terminal residue" evidence="3">
    <location>
        <position position="150"/>
    </location>
</feature>
<dbReference type="AlphaFoldDB" id="A0A383BLD9"/>
<evidence type="ECO:0000313" key="3">
    <source>
        <dbReference type="EMBL" id="SVE20613.1"/>
    </source>
</evidence>
<dbReference type="GO" id="GO:0000271">
    <property type="term" value="P:polysaccharide biosynthetic process"/>
    <property type="evidence" value="ECO:0007669"/>
    <property type="project" value="InterPro"/>
</dbReference>
<dbReference type="InterPro" id="IPR001732">
    <property type="entry name" value="UDP-Glc/GDP-Man_DH_N"/>
</dbReference>
<proteinExistence type="inferred from homology"/>
<reference evidence="3" key="1">
    <citation type="submission" date="2018-05" db="EMBL/GenBank/DDBJ databases">
        <authorList>
            <person name="Lanie J.A."/>
            <person name="Ng W.-L."/>
            <person name="Kazmierczak K.M."/>
            <person name="Andrzejewski T.M."/>
            <person name="Davidsen T.M."/>
            <person name="Wayne K.J."/>
            <person name="Tettelin H."/>
            <person name="Glass J.I."/>
            <person name="Rusch D."/>
            <person name="Podicherti R."/>
            <person name="Tsui H.-C.T."/>
            <person name="Winkler M.E."/>
        </authorList>
    </citation>
    <scope>NUCLEOTIDE SEQUENCE</scope>
</reference>
<dbReference type="InterPro" id="IPR028359">
    <property type="entry name" value="UDP_ManNAc/GlcNAc_DH"/>
</dbReference>
<dbReference type="GO" id="GO:0016616">
    <property type="term" value="F:oxidoreductase activity, acting on the CH-OH group of donors, NAD or NADP as acceptor"/>
    <property type="evidence" value="ECO:0007669"/>
    <property type="project" value="InterPro"/>
</dbReference>
<name>A0A383BLD9_9ZZZZ</name>
<dbReference type="SUPFAM" id="SSF51735">
    <property type="entry name" value="NAD(P)-binding Rossmann-fold domains"/>
    <property type="match status" value="1"/>
</dbReference>
<dbReference type="Gene3D" id="3.40.50.720">
    <property type="entry name" value="NAD(P)-binding Rossmann-like Domain"/>
    <property type="match status" value="1"/>
</dbReference>
<dbReference type="GO" id="GO:0051287">
    <property type="term" value="F:NAD binding"/>
    <property type="evidence" value="ECO:0007669"/>
    <property type="project" value="InterPro"/>
</dbReference>
<evidence type="ECO:0000259" key="2">
    <source>
        <dbReference type="Pfam" id="PF03721"/>
    </source>
</evidence>
<dbReference type="InterPro" id="IPR036291">
    <property type="entry name" value="NAD(P)-bd_dom_sf"/>
</dbReference>
<comment type="similarity">
    <text evidence="1">Belongs to the UDP-glucose/GDP-mannose dehydrogenase family.</text>
</comment>
<dbReference type="Pfam" id="PF03721">
    <property type="entry name" value="UDPG_MGDP_dh_N"/>
    <property type="match status" value="1"/>
</dbReference>
<organism evidence="3">
    <name type="scientific">marine metagenome</name>
    <dbReference type="NCBI Taxonomy" id="408172"/>
    <lineage>
        <taxon>unclassified sequences</taxon>
        <taxon>metagenomes</taxon>
        <taxon>ecological metagenomes</taxon>
    </lineage>
</organism>
<sequence>MFREITIIGGAGHVGLAFALICAKKNIKVHINDINSNSIKLIQKGKMPHKEKNGKKILDYALKNNLFTFSTKFEDIKLNKINIICLGTPIDEFLNPQYKIIISLFNNLNKYLKNGQHFIIRSTVSPGTTNFIHDFLNKKQKKINVTFYPE</sequence>
<dbReference type="PANTHER" id="PTHR43491">
    <property type="entry name" value="UDP-N-ACETYL-D-MANNOSAMINE DEHYDROGENASE"/>
    <property type="match status" value="1"/>
</dbReference>
<dbReference type="EMBL" id="UINC01201324">
    <property type="protein sequence ID" value="SVE20613.1"/>
    <property type="molecule type" value="Genomic_DNA"/>
</dbReference>
<accession>A0A383BLD9</accession>
<gene>
    <name evidence="3" type="ORF">METZ01_LOCUS473467</name>
</gene>